<sequence length="87" mass="9419">MWGRATAGIVPGFLLSAALVGLVSWCLPGPWESTLVAGMLAFFPVWMGAIALAFAFRNGKRAWTIYGALAALGFAGLWLLRHLQWVQ</sequence>
<evidence type="ECO:0008006" key="4">
    <source>
        <dbReference type="Google" id="ProtNLM"/>
    </source>
</evidence>
<protein>
    <recommendedName>
        <fullName evidence="4">Transmembrane protein</fullName>
    </recommendedName>
</protein>
<dbReference type="Proteomes" id="UP001459204">
    <property type="component" value="Unassembled WGS sequence"/>
</dbReference>
<evidence type="ECO:0000256" key="1">
    <source>
        <dbReference type="SAM" id="Phobius"/>
    </source>
</evidence>
<name>A0ABU9J224_9GAMM</name>
<accession>A0ABU9J224</accession>
<evidence type="ECO:0000313" key="2">
    <source>
        <dbReference type="EMBL" id="MEL1264798.1"/>
    </source>
</evidence>
<keyword evidence="1" id="KW-0812">Transmembrane</keyword>
<dbReference type="RefSeq" id="WP_341725984.1">
    <property type="nucleotide sequence ID" value="NZ_JBBWWT010000004.1"/>
</dbReference>
<feature type="transmembrane region" description="Helical" evidence="1">
    <location>
        <begin position="36"/>
        <end position="56"/>
    </location>
</feature>
<gene>
    <name evidence="2" type="ORF">AAD027_10525</name>
</gene>
<keyword evidence="3" id="KW-1185">Reference proteome</keyword>
<organism evidence="2 3">
    <name type="scientific">Pseudoxanthomonas putridarboris</name>
    <dbReference type="NCBI Taxonomy" id="752605"/>
    <lineage>
        <taxon>Bacteria</taxon>
        <taxon>Pseudomonadati</taxon>
        <taxon>Pseudomonadota</taxon>
        <taxon>Gammaproteobacteria</taxon>
        <taxon>Lysobacterales</taxon>
        <taxon>Lysobacteraceae</taxon>
        <taxon>Pseudoxanthomonas</taxon>
    </lineage>
</organism>
<dbReference type="EMBL" id="JBBWWT010000004">
    <property type="protein sequence ID" value="MEL1264798.1"/>
    <property type="molecule type" value="Genomic_DNA"/>
</dbReference>
<comment type="caution">
    <text evidence="2">The sequence shown here is derived from an EMBL/GenBank/DDBJ whole genome shotgun (WGS) entry which is preliminary data.</text>
</comment>
<keyword evidence="1" id="KW-0472">Membrane</keyword>
<proteinExistence type="predicted"/>
<evidence type="ECO:0000313" key="3">
    <source>
        <dbReference type="Proteomes" id="UP001459204"/>
    </source>
</evidence>
<feature type="transmembrane region" description="Helical" evidence="1">
    <location>
        <begin position="63"/>
        <end position="80"/>
    </location>
</feature>
<keyword evidence="1" id="KW-1133">Transmembrane helix</keyword>
<reference evidence="2 3" key="1">
    <citation type="submission" date="2024-04" db="EMBL/GenBank/DDBJ databases">
        <title>Draft genome sequence of Pseudoxanthomonas putridarboris WD12.</title>
        <authorList>
            <person name="Oh J."/>
        </authorList>
    </citation>
    <scope>NUCLEOTIDE SEQUENCE [LARGE SCALE GENOMIC DNA]</scope>
    <source>
        <strain evidence="2 3">WD12</strain>
    </source>
</reference>